<keyword evidence="2" id="KW-1185">Reference proteome</keyword>
<evidence type="ECO:0000313" key="2">
    <source>
        <dbReference type="Proteomes" id="UP001142175"/>
    </source>
</evidence>
<dbReference type="InterPro" id="IPR026341">
    <property type="entry name" value="T9SS_type_B"/>
</dbReference>
<accession>A0A9X2T0I1</accession>
<protein>
    <submittedName>
        <fullName evidence="1">Gliding motility-associated C-terminal domain-containing protein</fullName>
    </submittedName>
</protein>
<sequence>MVPNVFSPNADGINDYFFPKFVNVTKMEFWILNKWGETIFYTEDINSQGWDGKVGGDYAIPGNYIYRLKFETVDGRVETQTEVFLLLK</sequence>
<dbReference type="Proteomes" id="UP001142175">
    <property type="component" value="Unassembled WGS sequence"/>
</dbReference>
<gene>
    <name evidence="1" type="ORF">NU887_07680</name>
</gene>
<dbReference type="AlphaFoldDB" id="A0A9X2T0I1"/>
<dbReference type="EMBL" id="JANSUY010000003">
    <property type="protein sequence ID" value="MCR9014916.1"/>
    <property type="molecule type" value="Genomic_DNA"/>
</dbReference>
<comment type="caution">
    <text evidence="1">The sequence shown here is derived from an EMBL/GenBank/DDBJ whole genome shotgun (WGS) entry which is preliminary data.</text>
</comment>
<organism evidence="1 2">
    <name type="scientific">Aquiflexum gelatinilyticum</name>
    <dbReference type="NCBI Taxonomy" id="2961943"/>
    <lineage>
        <taxon>Bacteria</taxon>
        <taxon>Pseudomonadati</taxon>
        <taxon>Bacteroidota</taxon>
        <taxon>Cytophagia</taxon>
        <taxon>Cytophagales</taxon>
        <taxon>Cyclobacteriaceae</taxon>
        <taxon>Aquiflexum</taxon>
    </lineage>
</organism>
<reference evidence="1" key="1">
    <citation type="submission" date="2022-08" db="EMBL/GenBank/DDBJ databases">
        <authorList>
            <person name="Zhang D."/>
        </authorList>
    </citation>
    <scope>NUCLEOTIDE SEQUENCE</scope>
    <source>
        <strain evidence="1">XJ19-11</strain>
    </source>
</reference>
<dbReference type="NCBIfam" id="TIGR04131">
    <property type="entry name" value="Bac_Flav_CTERM"/>
    <property type="match status" value="1"/>
</dbReference>
<proteinExistence type="predicted"/>
<dbReference type="Pfam" id="PF13585">
    <property type="entry name" value="CHU_C"/>
    <property type="match status" value="1"/>
</dbReference>
<name>A0A9X2T0I1_9BACT</name>
<evidence type="ECO:0000313" key="1">
    <source>
        <dbReference type="EMBL" id="MCR9014916.1"/>
    </source>
</evidence>